<dbReference type="RefSeq" id="WP_125071834.1">
    <property type="nucleotide sequence ID" value="NZ_QWZQ01000012.1"/>
</dbReference>
<dbReference type="Proteomes" id="UP000283633">
    <property type="component" value="Unassembled WGS sequence"/>
</dbReference>
<keyword evidence="6 13" id="KW-0378">Hydrolase</keyword>
<dbReference type="InterPro" id="IPR028629">
    <property type="entry name" value="Cas9"/>
</dbReference>
<dbReference type="GO" id="GO:0003723">
    <property type="term" value="F:RNA binding"/>
    <property type="evidence" value="ECO:0007669"/>
    <property type="project" value="UniProtKB-UniRule"/>
</dbReference>
<dbReference type="PROSITE" id="PS51749">
    <property type="entry name" value="HNH_CAS9"/>
    <property type="match status" value="1"/>
</dbReference>
<keyword evidence="5 13" id="KW-0255">Endonuclease</keyword>
<comment type="function">
    <text evidence="13">CRISPR (clustered regularly interspaced short palindromic repeat) is an adaptive immune system that provides protection against mobile genetic elements (viruses, transposable elements and conjugative plasmids). CRISPR clusters contain spacers, sequences complementary to antecedent mobile elements, and target invading nucleic acids. CRISPR clusters are transcribed and processed into CRISPR RNA (crRNA). In type II CRISPR systems correct processing of pre-crRNA requires a trans-encoded small RNA (tracrRNA), endogenous ribonuclease 3 (rnc) and this protein. The tracrRNA serves as a guide for ribonuclease 3-aided processing of pre-crRNA. Subsequently Cas9/crRNA/tracrRNA endonucleolytically cleaves linear or circular dsDNA target complementary to the spacer; Cas9 is inactive in the absence of the 2 guide RNAs (gRNA). Cas9 recognizes the protospacer adjacent motif (PAM) in the CRISPR repeat sequences to help distinguish self versus nonself, as targets within the bacterial CRISPR locus do not have PAMs. PAM recognition is also required for catalytic activity.</text>
</comment>
<organism evidence="15 16">
    <name type="scientific">Lactiplantibacillus garii</name>
    <dbReference type="NCBI Taxonomy" id="2306423"/>
    <lineage>
        <taxon>Bacteria</taxon>
        <taxon>Bacillati</taxon>
        <taxon>Bacillota</taxon>
        <taxon>Bacilli</taxon>
        <taxon>Lactobacillales</taxon>
        <taxon>Lactobacillaceae</taxon>
        <taxon>Lactiplantibacillus</taxon>
    </lineage>
</organism>
<keyword evidence="3 13" id="KW-0540">Nuclease</keyword>
<dbReference type="GO" id="GO:0016787">
    <property type="term" value="F:hydrolase activity"/>
    <property type="evidence" value="ECO:0007669"/>
    <property type="project" value="UniProtKB-KW"/>
</dbReference>
<dbReference type="OrthoDB" id="9757607at2"/>
<evidence type="ECO:0000256" key="6">
    <source>
        <dbReference type="ARBA" id="ARBA00022801"/>
    </source>
</evidence>
<evidence type="ECO:0000256" key="7">
    <source>
        <dbReference type="ARBA" id="ARBA00022842"/>
    </source>
</evidence>
<evidence type="ECO:0000256" key="5">
    <source>
        <dbReference type="ARBA" id="ARBA00022759"/>
    </source>
</evidence>
<dbReference type="InterPro" id="IPR032240">
    <property type="entry name" value="Cas9_REC"/>
</dbReference>
<keyword evidence="11" id="KW-0464">Manganese</keyword>
<evidence type="ECO:0000256" key="1">
    <source>
        <dbReference type="ARBA" id="ARBA00001946"/>
    </source>
</evidence>
<evidence type="ECO:0000259" key="14">
    <source>
        <dbReference type="PROSITE" id="PS51749"/>
    </source>
</evidence>
<keyword evidence="7" id="KW-0460">Magnesium</keyword>
<protein>
    <recommendedName>
        <fullName evidence="13">CRISPR-associated endonuclease Cas9</fullName>
        <ecNumber evidence="13">3.1.-.-</ecNumber>
    </recommendedName>
</protein>
<keyword evidence="10 13" id="KW-0238">DNA-binding</keyword>
<evidence type="ECO:0000256" key="11">
    <source>
        <dbReference type="ARBA" id="ARBA00023211"/>
    </source>
</evidence>
<dbReference type="EMBL" id="QWZQ01000012">
    <property type="protein sequence ID" value="RRK10921.1"/>
    <property type="molecule type" value="Genomic_DNA"/>
</dbReference>
<sequence length="1350" mass="155422">MGEPYGVGLDIGSNSVGWTVVDQTGHLIKVKGKTAIGARLFKEGEPAAERRSFRATRRRLKRVKWRLRLLREFFDQPVSKVDEDFFARRKYSAVSPRDLQYNGLAKTLFNDRTDKAFYDQYPTMYHLRQALMTEKRQFDVREIYLALHHIVKSRGNFLRNGSVADYQTVKLQLGAKFKAINELWAQIDISLNLQLTNNQKDLQSIKQILVRNDLSRSDQQKQITPLLAPITGTTADLKKRQKAVISEFAKALVGNKAKVDVLTVTEVDANAKKDWAFEMGDSQDALPIIEKDMSNLAQELMASVIELYAAVNLAQLIPEGKSFSQSMIDKYNHHHDDLVLFKAYLDSQTDIVRKHAIRTTYDHYIDGVKSKSVPQADFYKELEKFIKLDASENEFAAKIQQAISIEEFMPKLRTKQNGAIPYQVQQNEMDQIISNQKRYYPWLGEANPVKKRQGKFPYKLDELVGFRIPYYVGPLITSELQEKTANAQFAWMVRKGKGQITPWNFEEKVDREASATQFIQRMKTTDTYLLGEDVLPQHSLIYQRFMVLNELNKIKIDGQPITVAQKQRLYEQVFKQKKTVSVKVIQRNLVSAGEYPVEPKITGLADPKQFNSSLSTYYDLKKIIPEALIDSVKQDDIEKIIMWSTIFEDNEIFMTKLTTITWLSEAQRKALSHLRYRGWGQLSKKLLTSFRDENGRSILDELWATNHNFMELLSQESIAKQVTAANSVDLHESDLQDTINSLYTSPQNKKAIRQVMLVLADITNAMHGQAPSHVYIEAARGGGQVGRRIQARANQIQNVYKTTAKEIVDTDVKAELQTKVKDKATFTDRLVLYFMQNGRDLYTGKLINIDQLSNYDIDHILPQSLIKDDSLDNRVLTNAVLNREKDDNFASEKFGDRMGGEWRKLHQVGLISSRKLRHLTLRRNEINKYAEGFIHRQLVETRQVIKLITSLIDAKYPETAIVSVKADLTHQFRETFNFPKVREINNYHHAFDAYLTAFIGNYLLRRYPKLERFFVYGKFAKVPVTMNRFNVIEKLKSVTKPITIAETGEVLWDKDRDLAMFAKIYNFKRILVNREVYGSNAAMFNQTLYKASDNNSKTLIPKKKGMNTDIYGGYSSEKSAYLAIVKVPKKQSFEFKVMGIATRQLSQIKQLVASGKSEKEAVEVVIAPKFERFDKKTNAMTQDEFEVVLPKVRFEQVFRDDFKGKVHRFALGTNFYYHNIQELILKLGVQRKLRRKEATSNDLDQVFDATIKQVKRYFQLYENRGFRKKLLSKVDDFKQINDLELKKAVLNQLFIGLHANATLGDLRELGLGKDFGKLMLSGGIKLTENAEIIYQSPTGLFERKVALKDL</sequence>
<dbReference type="HAMAP" id="MF_01480">
    <property type="entry name" value="Cas9"/>
    <property type="match status" value="1"/>
</dbReference>
<evidence type="ECO:0000256" key="12">
    <source>
        <dbReference type="ARBA" id="ARBA00046380"/>
    </source>
</evidence>
<proteinExistence type="inferred from homology"/>
<keyword evidence="16" id="KW-1185">Reference proteome</keyword>
<dbReference type="InterPro" id="IPR003615">
    <property type="entry name" value="HNH_nuc"/>
</dbReference>
<evidence type="ECO:0000256" key="10">
    <source>
        <dbReference type="ARBA" id="ARBA00023125"/>
    </source>
</evidence>
<dbReference type="InterPro" id="IPR033114">
    <property type="entry name" value="HNH_CAS9"/>
</dbReference>
<comment type="cofactor">
    <cofactor evidence="1">
        <name>Mg(2+)</name>
        <dbReference type="ChEBI" id="CHEBI:18420"/>
    </cofactor>
</comment>
<accession>A0A3R8KJA7</accession>
<dbReference type="InterPro" id="IPR036397">
    <property type="entry name" value="RNaseH_sf"/>
</dbReference>
<evidence type="ECO:0000256" key="9">
    <source>
        <dbReference type="ARBA" id="ARBA00023118"/>
    </source>
</evidence>
<comment type="caution">
    <text evidence="13">Lacks conserved residue(s) required for the propagation of feature annotation.</text>
</comment>
<comment type="subunit">
    <text evidence="12 13">Monomer. Binds crRNA and tracrRNA.</text>
</comment>
<dbReference type="Pfam" id="PF16593">
    <property type="entry name" value="Cas9-BH"/>
    <property type="match status" value="1"/>
</dbReference>
<evidence type="ECO:0000256" key="8">
    <source>
        <dbReference type="ARBA" id="ARBA00022884"/>
    </source>
</evidence>
<comment type="similarity">
    <text evidence="2">Belongs to the CRISPR-associated protein Cas9 family. Subtype II-A subfamily.</text>
</comment>
<dbReference type="GO" id="GO:0043571">
    <property type="term" value="P:maintenance of CRISPR repeat elements"/>
    <property type="evidence" value="ECO:0007669"/>
    <property type="project" value="UniProtKB-UniRule"/>
</dbReference>
<dbReference type="EC" id="3.1.-.-" evidence="13"/>
<name>A0A3R8KJA7_9LACO</name>
<evidence type="ECO:0000256" key="13">
    <source>
        <dbReference type="HAMAP-Rule" id="MF_01480"/>
    </source>
</evidence>
<gene>
    <name evidence="13 15" type="primary">cas9</name>
    <name evidence="15" type="ORF">D1831_05025</name>
</gene>
<dbReference type="Pfam" id="PF16592">
    <property type="entry name" value="Cas9_REC"/>
    <property type="match status" value="1"/>
</dbReference>
<dbReference type="Pfam" id="PF13395">
    <property type="entry name" value="HNH_4"/>
    <property type="match status" value="1"/>
</dbReference>
<dbReference type="NCBIfam" id="TIGR01865">
    <property type="entry name" value="cas_Csn1"/>
    <property type="match status" value="1"/>
</dbReference>
<dbReference type="GO" id="GO:0046872">
    <property type="term" value="F:metal ion binding"/>
    <property type="evidence" value="ECO:0007669"/>
    <property type="project" value="UniProtKB-UniRule"/>
</dbReference>
<keyword evidence="9 13" id="KW-0051">Antiviral defense</keyword>
<keyword evidence="4" id="KW-0479">Metal-binding</keyword>
<evidence type="ECO:0000256" key="2">
    <source>
        <dbReference type="ARBA" id="ARBA00005244"/>
    </source>
</evidence>
<feature type="active site" description="For RuvC-like nuclease domain" evidence="13">
    <location>
        <position position="10"/>
    </location>
</feature>
<comment type="similarity">
    <text evidence="13">Belongs to the CRISPR-associated Cas9 family.</text>
</comment>
<dbReference type="Gene3D" id="3.30.420.10">
    <property type="entry name" value="Ribonuclease H-like superfamily/Ribonuclease H"/>
    <property type="match status" value="1"/>
</dbReference>
<evidence type="ECO:0000256" key="4">
    <source>
        <dbReference type="ARBA" id="ARBA00022723"/>
    </source>
</evidence>
<feature type="active site" description="Proton acceptor for HNH nuclease domain" evidence="13">
    <location>
        <position position="859"/>
    </location>
</feature>
<dbReference type="InterPro" id="IPR055228">
    <property type="entry name" value="Cas9_RuvC"/>
</dbReference>
<keyword evidence="8 13" id="KW-0694">RNA-binding</keyword>
<dbReference type="Pfam" id="PF22702">
    <property type="entry name" value="Cas9_RuvC"/>
    <property type="match status" value="1"/>
</dbReference>
<dbReference type="GO" id="GO:0003677">
    <property type="term" value="F:DNA binding"/>
    <property type="evidence" value="ECO:0007669"/>
    <property type="project" value="UniProtKB-UniRule"/>
</dbReference>
<reference evidence="15 16" key="1">
    <citation type="submission" date="2018-08" db="EMBL/GenBank/DDBJ databases">
        <title>Genome Lactobacillus garii FI11369.</title>
        <authorList>
            <person name="Diaz M."/>
            <person name="Narbad A."/>
        </authorList>
    </citation>
    <scope>NUCLEOTIDE SEQUENCE [LARGE SCALE GENOMIC DNA]</scope>
    <source>
        <strain evidence="15 16">FI11369</strain>
    </source>
</reference>
<dbReference type="InterPro" id="IPR032239">
    <property type="entry name" value="Cas9-BH"/>
</dbReference>
<comment type="caution">
    <text evidence="15">The sequence shown here is derived from an EMBL/GenBank/DDBJ whole genome shotgun (WGS) entry which is preliminary data.</text>
</comment>
<evidence type="ECO:0000313" key="16">
    <source>
        <dbReference type="Proteomes" id="UP000283633"/>
    </source>
</evidence>
<comment type="domain">
    <text evidence="13">Has 2 endonuclease domains. The discontinuous RuvC-like domain cleaves the target DNA noncomplementary to crRNA while the HNH nuclease domain cleaves the target DNA complementary to crRNA.</text>
</comment>
<evidence type="ECO:0000313" key="15">
    <source>
        <dbReference type="EMBL" id="RRK10921.1"/>
    </source>
</evidence>
<dbReference type="GO" id="GO:0051607">
    <property type="term" value="P:defense response to virus"/>
    <property type="evidence" value="ECO:0007669"/>
    <property type="project" value="UniProtKB-UniRule"/>
</dbReference>
<dbReference type="InterPro" id="IPR032237">
    <property type="entry name" value="Cas9_PI"/>
</dbReference>
<feature type="domain" description="HNH Cas9-type" evidence="14">
    <location>
        <begin position="782"/>
        <end position="938"/>
    </location>
</feature>
<evidence type="ECO:0000256" key="3">
    <source>
        <dbReference type="ARBA" id="ARBA00022722"/>
    </source>
</evidence>
<dbReference type="Pfam" id="PF16595">
    <property type="entry name" value="Cas9_PI"/>
    <property type="match status" value="1"/>
</dbReference>
<dbReference type="GO" id="GO:0004519">
    <property type="term" value="F:endonuclease activity"/>
    <property type="evidence" value="ECO:0007669"/>
    <property type="project" value="UniProtKB-UniRule"/>
</dbReference>